<evidence type="ECO:0000259" key="1">
    <source>
        <dbReference type="Pfam" id="PF06985"/>
    </source>
</evidence>
<reference evidence="2" key="1">
    <citation type="submission" date="2022-11" db="EMBL/GenBank/DDBJ databases">
        <authorList>
            <person name="Scott C."/>
            <person name="Bruce N."/>
        </authorList>
    </citation>
    <scope>NUCLEOTIDE SEQUENCE</scope>
</reference>
<sequence length="123" mass="13603">MPQMKAFDYAKVPLGQATGKLQISDGTSLPITLALETALRGLREPEPFNLWIDQICINQDDSDEKDRQIPLMKDIYTRSSCTIAWLGLAASSTEKATRYLTRTGEAFASLGLGPVTKQLQEQL</sequence>
<keyword evidence="3" id="KW-1185">Reference proteome</keyword>
<organism evidence="2 3">
    <name type="scientific">Parascedosporium putredinis</name>
    <dbReference type="NCBI Taxonomy" id="1442378"/>
    <lineage>
        <taxon>Eukaryota</taxon>
        <taxon>Fungi</taxon>
        <taxon>Dikarya</taxon>
        <taxon>Ascomycota</taxon>
        <taxon>Pezizomycotina</taxon>
        <taxon>Sordariomycetes</taxon>
        <taxon>Hypocreomycetidae</taxon>
        <taxon>Microascales</taxon>
        <taxon>Microascaceae</taxon>
        <taxon>Parascedosporium</taxon>
    </lineage>
</organism>
<dbReference type="Proteomes" id="UP000838763">
    <property type="component" value="Unassembled WGS sequence"/>
</dbReference>
<protein>
    <recommendedName>
        <fullName evidence="1">Heterokaryon incompatibility domain-containing protein</fullName>
    </recommendedName>
</protein>
<evidence type="ECO:0000313" key="2">
    <source>
        <dbReference type="EMBL" id="CAI4211358.1"/>
    </source>
</evidence>
<dbReference type="InterPro" id="IPR052895">
    <property type="entry name" value="HetReg/Transcr_Mod"/>
</dbReference>
<dbReference type="InterPro" id="IPR010730">
    <property type="entry name" value="HET"/>
</dbReference>
<name>A0A9P1M6H6_9PEZI</name>
<gene>
    <name evidence="2" type="ORF">PPNO1_LOCUS1153</name>
</gene>
<evidence type="ECO:0000313" key="3">
    <source>
        <dbReference type="Proteomes" id="UP000838763"/>
    </source>
</evidence>
<comment type="caution">
    <text evidence="2">The sequence shown here is derived from an EMBL/GenBank/DDBJ whole genome shotgun (WGS) entry which is preliminary data.</text>
</comment>
<dbReference type="EMBL" id="CALLCH030000001">
    <property type="protein sequence ID" value="CAI4211358.1"/>
    <property type="molecule type" value="Genomic_DNA"/>
</dbReference>
<feature type="domain" description="Heterokaryon incompatibility" evidence="1">
    <location>
        <begin position="22"/>
        <end position="103"/>
    </location>
</feature>
<dbReference type="PANTHER" id="PTHR24148:SF80">
    <property type="entry name" value="HETEROKARYON INCOMPATIBILITY DOMAIN-CONTAINING PROTEIN"/>
    <property type="match status" value="1"/>
</dbReference>
<dbReference type="OrthoDB" id="3553147at2759"/>
<accession>A0A9P1M6H6</accession>
<dbReference type="PANTHER" id="PTHR24148">
    <property type="entry name" value="ANKYRIN REPEAT DOMAIN-CONTAINING PROTEIN 39 HOMOLOG-RELATED"/>
    <property type="match status" value="1"/>
</dbReference>
<dbReference type="AlphaFoldDB" id="A0A9P1M6H6"/>
<dbReference type="Pfam" id="PF06985">
    <property type="entry name" value="HET"/>
    <property type="match status" value="1"/>
</dbReference>
<proteinExistence type="predicted"/>